<dbReference type="SUPFAM" id="SSF52047">
    <property type="entry name" value="RNI-like"/>
    <property type="match status" value="1"/>
</dbReference>
<feature type="region of interest" description="Disordered" evidence="1">
    <location>
        <begin position="1097"/>
        <end position="1122"/>
    </location>
</feature>
<evidence type="ECO:0000256" key="1">
    <source>
        <dbReference type="SAM" id="MobiDB-lite"/>
    </source>
</evidence>
<feature type="compositionally biased region" description="Basic and acidic residues" evidence="1">
    <location>
        <begin position="1220"/>
        <end position="1237"/>
    </location>
</feature>
<feature type="compositionally biased region" description="Polar residues" evidence="1">
    <location>
        <begin position="893"/>
        <end position="908"/>
    </location>
</feature>
<dbReference type="InterPro" id="IPR045154">
    <property type="entry name" value="PCF11-like"/>
</dbReference>
<comment type="caution">
    <text evidence="4">The sequence shown here is derived from an EMBL/GenBank/DDBJ whole genome shotgun (WGS) entry which is preliminary data.</text>
</comment>
<name>A0A553P843_TIGCA</name>
<dbReference type="Pfam" id="PF11526">
    <property type="entry name" value="Pfc11_Clp1_ID"/>
    <property type="match status" value="1"/>
</dbReference>
<protein>
    <recommendedName>
        <fullName evidence="6">CID domain-containing protein</fullName>
    </recommendedName>
</protein>
<organism evidence="4 5">
    <name type="scientific">Tigriopus californicus</name>
    <name type="common">Marine copepod</name>
    <dbReference type="NCBI Taxonomy" id="6832"/>
    <lineage>
        <taxon>Eukaryota</taxon>
        <taxon>Metazoa</taxon>
        <taxon>Ecdysozoa</taxon>
        <taxon>Arthropoda</taxon>
        <taxon>Crustacea</taxon>
        <taxon>Multicrustacea</taxon>
        <taxon>Hexanauplia</taxon>
        <taxon>Copepoda</taxon>
        <taxon>Harpacticoida</taxon>
        <taxon>Harpacticidae</taxon>
        <taxon>Tigriopus</taxon>
    </lineage>
</organism>
<feature type="region of interest" description="Disordered" evidence="1">
    <location>
        <begin position="881"/>
        <end position="919"/>
    </location>
</feature>
<dbReference type="PANTHER" id="PTHR15921:SF3">
    <property type="entry name" value="PRE-MRNA CLEAVAGE COMPLEX 2 PROTEIN PCF11"/>
    <property type="match status" value="1"/>
</dbReference>
<dbReference type="EMBL" id="VCGU01000007">
    <property type="protein sequence ID" value="TRY73839.1"/>
    <property type="molecule type" value="Genomic_DNA"/>
</dbReference>
<dbReference type="GO" id="GO:0000993">
    <property type="term" value="F:RNA polymerase II complex binding"/>
    <property type="evidence" value="ECO:0007669"/>
    <property type="project" value="InterPro"/>
</dbReference>
<dbReference type="GO" id="GO:0006369">
    <property type="term" value="P:termination of RNA polymerase II transcription"/>
    <property type="evidence" value="ECO:0007669"/>
    <property type="project" value="InterPro"/>
</dbReference>
<feature type="compositionally biased region" description="Basic and acidic residues" evidence="1">
    <location>
        <begin position="881"/>
        <end position="891"/>
    </location>
</feature>
<evidence type="ECO:0000259" key="3">
    <source>
        <dbReference type="PROSITE" id="PS51391"/>
    </source>
</evidence>
<feature type="compositionally biased region" description="Polar residues" evidence="1">
    <location>
        <begin position="255"/>
        <end position="264"/>
    </location>
</feature>
<dbReference type="InterPro" id="IPR006569">
    <property type="entry name" value="CID_dom"/>
</dbReference>
<keyword evidence="5" id="KW-1185">Reference proteome</keyword>
<feature type="region of interest" description="Disordered" evidence="1">
    <location>
        <begin position="1187"/>
        <end position="1404"/>
    </location>
</feature>
<feature type="compositionally biased region" description="Basic and acidic residues" evidence="1">
    <location>
        <begin position="1381"/>
        <end position="1398"/>
    </location>
</feature>
<dbReference type="GO" id="GO:0035091">
    <property type="term" value="F:phosphatidylinositol binding"/>
    <property type="evidence" value="ECO:0007669"/>
    <property type="project" value="InterPro"/>
</dbReference>
<dbReference type="SUPFAM" id="SSF48464">
    <property type="entry name" value="ENTH/VHS domain"/>
    <property type="match status" value="1"/>
</dbReference>
<feature type="compositionally biased region" description="Basic and acidic residues" evidence="1">
    <location>
        <begin position="1289"/>
        <end position="1309"/>
    </location>
</feature>
<dbReference type="InterPro" id="IPR002014">
    <property type="entry name" value="VHS_dom"/>
</dbReference>
<feature type="region of interest" description="Disordered" evidence="1">
    <location>
        <begin position="939"/>
        <end position="993"/>
    </location>
</feature>
<dbReference type="SMART" id="SM00582">
    <property type="entry name" value="RPR"/>
    <property type="match status" value="1"/>
</dbReference>
<feature type="compositionally biased region" description="Basic and acidic residues" evidence="1">
    <location>
        <begin position="232"/>
        <end position="245"/>
    </location>
</feature>
<dbReference type="PANTHER" id="PTHR15921">
    <property type="entry name" value="PRE-MRNA CLEAVAGE COMPLEX II"/>
    <property type="match status" value="1"/>
</dbReference>
<feature type="compositionally biased region" description="Low complexity" evidence="1">
    <location>
        <begin position="1332"/>
        <end position="1342"/>
    </location>
</feature>
<feature type="domain" description="CID" evidence="3">
    <location>
        <begin position="1"/>
        <end position="128"/>
    </location>
</feature>
<dbReference type="GO" id="GO:0005849">
    <property type="term" value="C:mRNA cleavage factor complex"/>
    <property type="evidence" value="ECO:0007669"/>
    <property type="project" value="InterPro"/>
</dbReference>
<evidence type="ECO:0000313" key="5">
    <source>
        <dbReference type="Proteomes" id="UP000318571"/>
    </source>
</evidence>
<dbReference type="GO" id="GO:0031124">
    <property type="term" value="P:mRNA 3'-end processing"/>
    <property type="evidence" value="ECO:0007669"/>
    <property type="project" value="InterPro"/>
</dbReference>
<feature type="compositionally biased region" description="Acidic residues" evidence="1">
    <location>
        <begin position="1187"/>
        <end position="1196"/>
    </location>
</feature>
<dbReference type="GO" id="GO:0043130">
    <property type="term" value="F:ubiquitin binding"/>
    <property type="evidence" value="ECO:0007669"/>
    <property type="project" value="InterPro"/>
</dbReference>
<evidence type="ECO:0000259" key="2">
    <source>
        <dbReference type="PROSITE" id="PS50179"/>
    </source>
</evidence>
<feature type="compositionally biased region" description="Pro residues" evidence="1">
    <location>
        <begin position="540"/>
        <end position="562"/>
    </location>
</feature>
<dbReference type="InterPro" id="IPR008942">
    <property type="entry name" value="ENTH_VHS"/>
</dbReference>
<sequence>MEEERSGYMATLDKLTFNSRPVIVTLTELAHESKQPSVIAKCIVERIRKINPERKLPSLYLMDSIVKNHGLKFKDLFEPFLVDVFAWVFEANEDVKIRTALYKLRCTWNDVFGAKALFHLDTRIKKHFDPKWPIANPAIGQELANPTKIHINPNYFKKGTIENLDEESKKLDEEVRRKQDELKRIQLKRMEMQLEQERKLMEQQMKGLKSASSTPAVKDIVKEDSTQVQKPNSEETTKRSKDPRLKSKATLPVPVSSSEVTKQDQPPVESKPNPIPKKSGGSSQKKRSPSPSFKEEGPFAEFNKGRRMDGTKGTKRRGSALSKNGSPKDKKPKANASTNNQDLFGDDHSLPPNDSNVGWAKFKESNPDEYRTPLRDSDRDRTPNQEPDRRFPGGRNSFRGRGGFNMPRNHGDRPPGGNGPMGAASPFFPSNQFAGDSATNNFVGEAFPNFDNFMHTVSQTDPHIVETQIIPSIIHQAREGLEQARLSQEQFSHLMRQVMSLKEAAMMAQADKRHHQAEGKENSGNRNGGVMAPWSAPNLPGGPGPFPGPPMANMGPRPPSAPGPFNGMHGPVPPMMGGPNNLLPAKSRLDLPFPSEEDLKAIEADPYKSLPIDNCPREIRFYGEMATCVMDENDVRDLSFQGDDGLRRVIVDQGLVTVSLKLDVTEYTDFNLDGMQHKIKLGAPTRELWIDGQGYQCYFDKAISVKLGPNLHEFFLEGPPPRVRIGEHPRPDLCAGYVRLIINGDLNNAVRLFLDPKPQRVDIMGKPHVLRFVEGLRTLLINGHPFRTEFGGMPIVIYVNGQKQYLRLPSLPQGVKLGQIRVIGLVPPEELEQAQHVQGFRPGGPAPPSPPSNSNGPMAGFDSEGVSSAFDKLLPLFRGFDGKTESNRDVDTMSESSYKCDQEVTTADSGAAKPGNPAPSPAVNVHNLWSQLLGAGLVSTGNGDDKKSTSTNGGIPGLDTPKAPVASNIKIKEEDAKLEKSNKNKDKPENQVHEEKVIVVKKIVFKSHHKTMKERQQGLINQLYDPAALQCKNCGLRFSPGDMISYSQHLDWHFRMNRREKDNARKAQSRKWYFERMDWIISDEIEVAEDKDLTEAELRGSANTSPEPEKIPTVPVSEDSVKREGEGSCSICKEEFDQFFKEGTDDDDDGKWHYRNAILVEDEGIFHPQCHADKANSQHNFLIDESFHEEDEEEEEEKKPSTTVAESDVPMDEPVVMAEAPEKDLPTETEPEVKLEPDQEMTDVSDKVPEEDTTVPIESEVQPESELSAVLVKEERPCSPSTEASEAVETVKPELSEAEVKVEPPKEESEGVESQTATELSEETNEKEPQPEEASQAPPATAVSPSHDTSLEDSSMIAPSMSQEPMGPKPGIRINITSQVDLERRESVVSNHSDKESAENSEFDPEAIVQEAKLNLDVLKPKLKDRKFTELPPQNRGQELSGRKVVTLQALSSKSVERVIRNACDRNWDPMCHELEALSQEQKKRGLAIREYVADIPVAEIDEIFRRVMTYNGESEAKVWPNIKLTSFNANLAKGFSDGYMGIDSSPHKVNRIPIIKQRANPSDCWEFYLSVLEDALKEFYNLSFLNVGNLINNSICKILSEHCPNLRQLHASGPNGITDLGLRYIIGQIPSTRDDSDSLGPSKKNPSKISGCFKLQVLSLKDMENIFLRCLVVLILHFPDLKVLDHDKVHEALLLMERTEMMPDLGPLQLTSYHGRTAEGCATNELEIVQKLCPNLELVHLCTTFEDTFIPLARLRKVQSLILDRVASLENFDIPLMAFGTKLVKLELKACNNFHSGTALHIRKFCPNLKYLSLEIDTTAPNSQANPDNLALGDGGNNNGGQQNIWALQNQVDDLQTKLNKLQVTMLSVMDKYGPMADLEVFQVRNLSMGSILILLPFMPNVRVLAFKYTQQAEDSASNITDDLFRKIFKKNEFKVLEEVSLWSGTVGATTADWFINNAPKLRKIHGLTRWDVSDEERMRIWRDGRNREPEIEIEL</sequence>
<dbReference type="Gene3D" id="1.25.40.90">
    <property type="match status" value="1"/>
</dbReference>
<evidence type="ECO:0008006" key="6">
    <source>
        <dbReference type="Google" id="ProtNLM"/>
    </source>
</evidence>
<evidence type="ECO:0000313" key="4">
    <source>
        <dbReference type="EMBL" id="TRY73839.1"/>
    </source>
</evidence>
<feature type="compositionally biased region" description="Basic and acidic residues" evidence="1">
    <location>
        <begin position="293"/>
        <end position="312"/>
    </location>
</feature>
<feature type="domain" description="VHS" evidence="2">
    <location>
        <begin position="1"/>
        <end position="112"/>
    </location>
</feature>
<reference evidence="4 5" key="1">
    <citation type="journal article" date="2018" name="Nat. Ecol. Evol.">
        <title>Genomic signatures of mitonuclear coevolution across populations of Tigriopus californicus.</title>
        <authorList>
            <person name="Barreto F.S."/>
            <person name="Watson E.T."/>
            <person name="Lima T.G."/>
            <person name="Willett C.S."/>
            <person name="Edmands S."/>
            <person name="Li W."/>
            <person name="Burton R.S."/>
        </authorList>
    </citation>
    <scope>NUCLEOTIDE SEQUENCE [LARGE SCALE GENOMIC DNA]</scope>
    <source>
        <strain evidence="4 5">San Diego</strain>
    </source>
</reference>
<proteinExistence type="predicted"/>
<dbReference type="Pfam" id="PF04818">
    <property type="entry name" value="CID"/>
    <property type="match status" value="1"/>
</dbReference>
<dbReference type="InterPro" id="IPR021605">
    <property type="entry name" value="Pcf11_Clp1-ID"/>
</dbReference>
<dbReference type="PROSITE" id="PS51391">
    <property type="entry name" value="CID"/>
    <property type="match status" value="1"/>
</dbReference>
<dbReference type="STRING" id="6832.A0A553P843"/>
<dbReference type="GO" id="GO:0005737">
    <property type="term" value="C:cytoplasm"/>
    <property type="evidence" value="ECO:0007669"/>
    <property type="project" value="TreeGrafter"/>
</dbReference>
<feature type="region of interest" description="Disordered" evidence="1">
    <location>
        <begin position="201"/>
        <end position="432"/>
    </location>
</feature>
<feature type="compositionally biased region" description="Basic and acidic residues" evidence="1">
    <location>
        <begin position="970"/>
        <end position="993"/>
    </location>
</feature>
<accession>A0A553P843</accession>
<dbReference type="CDD" id="cd16982">
    <property type="entry name" value="CID_Pcf11"/>
    <property type="match status" value="1"/>
</dbReference>
<feature type="compositionally biased region" description="Basic and acidic residues" evidence="1">
    <location>
        <begin position="361"/>
        <end position="391"/>
    </location>
</feature>
<dbReference type="Gene3D" id="3.80.10.10">
    <property type="entry name" value="Ribonuclease Inhibitor"/>
    <property type="match status" value="2"/>
</dbReference>
<dbReference type="PROSITE" id="PS50179">
    <property type="entry name" value="VHS"/>
    <property type="match status" value="1"/>
</dbReference>
<dbReference type="Proteomes" id="UP000318571">
    <property type="component" value="Chromosome 3"/>
</dbReference>
<dbReference type="InterPro" id="IPR047415">
    <property type="entry name" value="Pcf11_CID"/>
</dbReference>
<feature type="region of interest" description="Disordered" evidence="1">
    <location>
        <begin position="510"/>
        <end position="571"/>
    </location>
</feature>
<dbReference type="InterPro" id="IPR032675">
    <property type="entry name" value="LRR_dom_sf"/>
</dbReference>
<dbReference type="GO" id="GO:0003729">
    <property type="term" value="F:mRNA binding"/>
    <property type="evidence" value="ECO:0007669"/>
    <property type="project" value="InterPro"/>
</dbReference>
<gene>
    <name evidence="4" type="ORF">TCAL_05820</name>
</gene>
<feature type="region of interest" description="Disordered" evidence="1">
    <location>
        <begin position="838"/>
        <end position="864"/>
    </location>
</feature>